<proteinExistence type="predicted"/>
<dbReference type="GO" id="GO:0016747">
    <property type="term" value="F:acyltransferase activity, transferring groups other than amino-acyl groups"/>
    <property type="evidence" value="ECO:0007669"/>
    <property type="project" value="InterPro"/>
</dbReference>
<organism evidence="2 3">
    <name type="scientific">Xanthomonas euroxanthea</name>
    <dbReference type="NCBI Taxonomy" id="2259622"/>
    <lineage>
        <taxon>Bacteria</taxon>
        <taxon>Pseudomonadati</taxon>
        <taxon>Pseudomonadota</taxon>
        <taxon>Gammaproteobacteria</taxon>
        <taxon>Lysobacterales</taxon>
        <taxon>Lysobacteraceae</taxon>
        <taxon>Xanthomonas</taxon>
    </lineage>
</organism>
<keyword evidence="3" id="KW-1185">Reference proteome</keyword>
<dbReference type="AlphaFoldDB" id="A0AA46HAD4"/>
<gene>
    <name evidence="2" type="ORF">CPBF424_18950</name>
</gene>
<evidence type="ECO:0000259" key="1">
    <source>
        <dbReference type="PROSITE" id="PS51186"/>
    </source>
</evidence>
<dbReference type="InterPro" id="IPR016181">
    <property type="entry name" value="Acyl_CoA_acyltransferase"/>
</dbReference>
<dbReference type="Proteomes" id="UP000254168">
    <property type="component" value="Unassembled WGS sequence"/>
</dbReference>
<evidence type="ECO:0000313" key="3">
    <source>
        <dbReference type="Proteomes" id="UP000254168"/>
    </source>
</evidence>
<dbReference type="RefSeq" id="WP_181901184.1">
    <property type="nucleotide sequence ID" value="NZ_LR994544.1"/>
</dbReference>
<comment type="caution">
    <text evidence="2">The sequence shown here is derived from an EMBL/GenBank/DDBJ whole genome shotgun (WGS) entry which is preliminary data.</text>
</comment>
<dbReference type="SUPFAM" id="SSF55729">
    <property type="entry name" value="Acyl-CoA N-acyltransferases (Nat)"/>
    <property type="match status" value="1"/>
</dbReference>
<feature type="domain" description="N-acetyltransferase" evidence="1">
    <location>
        <begin position="20"/>
        <end position="176"/>
    </location>
</feature>
<dbReference type="InterPro" id="IPR000182">
    <property type="entry name" value="GNAT_dom"/>
</dbReference>
<dbReference type="PANTHER" id="PTHR43792:SF1">
    <property type="entry name" value="N-ACETYLTRANSFERASE DOMAIN-CONTAINING PROTEIN"/>
    <property type="match status" value="1"/>
</dbReference>
<reference evidence="2 3" key="1">
    <citation type="submission" date="2018-06" db="EMBL/GenBank/DDBJ databases">
        <authorList>
            <person name="Pothier F. J."/>
        </authorList>
    </citation>
    <scope>NUCLEOTIDE SEQUENCE [LARGE SCALE GENOMIC DNA]</scope>
    <source>
        <strain evidence="2 3">CPBF 424</strain>
    </source>
</reference>
<dbReference type="InterPro" id="IPR051531">
    <property type="entry name" value="N-acetyltransferase"/>
</dbReference>
<dbReference type="PANTHER" id="PTHR43792">
    <property type="entry name" value="GNAT FAMILY, PUTATIVE (AFU_ORTHOLOGUE AFUA_3G00765)-RELATED-RELATED"/>
    <property type="match status" value="1"/>
</dbReference>
<protein>
    <recommendedName>
        <fullName evidence="1">N-acetyltransferase domain-containing protein</fullName>
    </recommendedName>
</protein>
<name>A0AA46HAD4_9XANT</name>
<dbReference type="EMBL" id="UIHB01000002">
    <property type="protein sequence ID" value="SUZ28092.1"/>
    <property type="molecule type" value="Genomic_DNA"/>
</dbReference>
<dbReference type="PROSITE" id="PS51186">
    <property type="entry name" value="GNAT"/>
    <property type="match status" value="1"/>
</dbReference>
<dbReference type="Pfam" id="PF13302">
    <property type="entry name" value="Acetyltransf_3"/>
    <property type="match status" value="1"/>
</dbReference>
<accession>A0AA46HAD4</accession>
<dbReference type="Gene3D" id="3.40.630.30">
    <property type="match status" value="1"/>
</dbReference>
<evidence type="ECO:0000313" key="2">
    <source>
        <dbReference type="EMBL" id="SUZ28092.1"/>
    </source>
</evidence>
<sequence>MTLENLRVDWSQIELVSPRLRLRPFTPADADEVFACITPSLTRYMSFDPPQSRMDFKGVWQGWLKENEKGEDFNFVIRIDATRAFAGLCGFHRTGTPEPEVGIWIRESEHGHGYGREAVRTIVGWGAEAFGSAGFIYPVADVNRPSRRIAESLGGVEVGRNSGVKYDSVVYRIPARS</sequence>